<reference evidence="8 9" key="1">
    <citation type="submission" date="2018-11" db="EMBL/GenBank/DDBJ databases">
        <authorList>
            <person name="Lopez-Roques C."/>
            <person name="Donnadieu C."/>
            <person name="Bouchez O."/>
            <person name="Klopp C."/>
            <person name="Cabau C."/>
            <person name="Zahm M."/>
        </authorList>
    </citation>
    <scope>NUCLEOTIDE SEQUENCE [LARGE SCALE GENOMIC DNA]</scope>
    <source>
        <strain evidence="8">RS831</strain>
        <tissue evidence="8">Whole body</tissue>
    </source>
</reference>
<dbReference type="GO" id="GO:0007059">
    <property type="term" value="P:chromosome segregation"/>
    <property type="evidence" value="ECO:0007669"/>
    <property type="project" value="UniProtKB-KW"/>
</dbReference>
<dbReference type="GO" id="GO:0005634">
    <property type="term" value="C:nucleus"/>
    <property type="evidence" value="ECO:0007669"/>
    <property type="project" value="UniProtKB-SubCell"/>
</dbReference>
<dbReference type="PANTHER" id="PTHR12585">
    <property type="entry name" value="SCC1 / RAD21 FAMILY MEMBER"/>
    <property type="match status" value="1"/>
</dbReference>
<comment type="similarity">
    <text evidence="2">Belongs to the rad21 family.</text>
</comment>
<evidence type="ECO:0000259" key="7">
    <source>
        <dbReference type="Pfam" id="PF04825"/>
    </source>
</evidence>
<keyword evidence="9" id="KW-1185">Reference proteome</keyword>
<feature type="compositionally biased region" description="Basic and acidic residues" evidence="5">
    <location>
        <begin position="246"/>
        <end position="260"/>
    </location>
</feature>
<dbReference type="GO" id="GO:0030893">
    <property type="term" value="C:meiotic cohesin complex"/>
    <property type="evidence" value="ECO:0007669"/>
    <property type="project" value="TreeGrafter"/>
</dbReference>
<comment type="subcellular location">
    <subcellularLocation>
        <location evidence="1">Nucleus</location>
    </subcellularLocation>
</comment>
<feature type="domain" description="Rad21/Rec8-like protein C-terminal eukaryotic" evidence="6">
    <location>
        <begin position="539"/>
        <end position="588"/>
    </location>
</feature>
<accession>A0A437CJZ2</accession>
<dbReference type="AlphaFoldDB" id="A0A437CJZ2"/>
<feature type="compositionally biased region" description="Pro residues" evidence="5">
    <location>
        <begin position="286"/>
        <end position="312"/>
    </location>
</feature>
<dbReference type="GO" id="GO:0006302">
    <property type="term" value="P:double-strand break repair"/>
    <property type="evidence" value="ECO:0007669"/>
    <property type="project" value="TreeGrafter"/>
</dbReference>
<keyword evidence="3" id="KW-0159">Chromosome partition</keyword>
<proteinExistence type="inferred from homology"/>
<feature type="region of interest" description="Disordered" evidence="5">
    <location>
        <begin position="341"/>
        <end position="379"/>
    </location>
</feature>
<evidence type="ECO:0000256" key="4">
    <source>
        <dbReference type="ARBA" id="ARBA00023242"/>
    </source>
</evidence>
<evidence type="ECO:0000313" key="8">
    <source>
        <dbReference type="EMBL" id="RVE62853.1"/>
    </source>
</evidence>
<dbReference type="SUPFAM" id="SSF46785">
    <property type="entry name" value="Winged helix' DNA-binding domain"/>
    <property type="match status" value="1"/>
</dbReference>
<dbReference type="Pfam" id="PF04824">
    <property type="entry name" value="Rad21_Rec8"/>
    <property type="match status" value="1"/>
</dbReference>
<evidence type="ECO:0000259" key="6">
    <source>
        <dbReference type="Pfam" id="PF04824"/>
    </source>
</evidence>
<feature type="domain" description="Rad21/Rec8-like protein N-terminal" evidence="7">
    <location>
        <begin position="1"/>
        <end position="112"/>
    </location>
</feature>
<evidence type="ECO:0008006" key="10">
    <source>
        <dbReference type="Google" id="ProtNLM"/>
    </source>
</evidence>
<keyword evidence="4" id="KW-0539">Nucleus</keyword>
<protein>
    <recommendedName>
        <fullName evidence="10">Rad21/Rec8-like protein N-terminal domain-containing protein</fullName>
    </recommendedName>
</protein>
<dbReference type="GO" id="GO:0003682">
    <property type="term" value="F:chromatin binding"/>
    <property type="evidence" value="ECO:0007669"/>
    <property type="project" value="TreeGrafter"/>
</dbReference>
<evidence type="ECO:0000256" key="1">
    <source>
        <dbReference type="ARBA" id="ARBA00004123"/>
    </source>
</evidence>
<sequence>MFYYPAVLKRHSGSFSTIWLVATKGIKVPRRDFLRVNVKSTCDDIMNYVLELVPPAEPGLPKPRFSLYLSSQLQYGVVVVYHRQCAILLEELQFIVTQLLKQRDTQKIDFDDHSSRLPVLLPDAMSLMEEAEGALDPLFGVMHLQEPMPSPSAIIQMTLDFLRTASPEPPDDGSSSSSELRGALTASPESITLREAEPVSIPAAEFEGEDLIDHLPDTIHLLLAETGHFPGEEAPREDWIPEEPELLREGKEQEKDRTKELTASTTELQKTTTSSEDAILSLQEEPGPPAEIPPPPVDQMTPPSGPGLPSPPSAAKEREGRLGFPAEVEVKRKRRRRQLVFFDPETQLSQEEQEQRIGNRQVETRPPLPLSPPSHRTLPAAELFNNPCNTLPREIEFPWRRAAVITPLSGSDLQVGERGPESTDSDREREREPMQVEDGEERVEASPREILREMPEPEMMEITGHEDTSFKLITDQETLPLEVSEPTELSREISPVPSDKESSTISRSVCLLQDIPEGMHELSDGEDPLGLLPGVEEEPVLFQSLLPDDVDRRVVSGVFQRLLEILSARRIQVEQNQPYGDILIFPRFNFQEIQSSL</sequence>
<feature type="region of interest" description="Disordered" evidence="5">
    <location>
        <begin position="164"/>
        <end position="190"/>
    </location>
</feature>
<dbReference type="InterPro" id="IPR036390">
    <property type="entry name" value="WH_DNA-bd_sf"/>
</dbReference>
<feature type="compositionally biased region" description="Basic and acidic residues" evidence="5">
    <location>
        <begin position="418"/>
        <end position="434"/>
    </location>
</feature>
<feature type="region of interest" description="Disordered" evidence="5">
    <location>
        <begin position="482"/>
        <end position="505"/>
    </location>
</feature>
<dbReference type="InterPro" id="IPR006909">
    <property type="entry name" value="Rad21/Rec8_C_eu"/>
</dbReference>
<dbReference type="Proteomes" id="UP000283210">
    <property type="component" value="Chromosome 16"/>
</dbReference>
<feature type="region of interest" description="Disordered" evidence="5">
    <location>
        <begin position="246"/>
        <end position="327"/>
    </location>
</feature>
<evidence type="ECO:0000256" key="2">
    <source>
        <dbReference type="ARBA" id="ARBA00009870"/>
    </source>
</evidence>
<dbReference type="InterPro" id="IPR006910">
    <property type="entry name" value="Rad21_Rec8_N"/>
</dbReference>
<dbReference type="InterPro" id="IPR039781">
    <property type="entry name" value="Rad21/Rec8-like"/>
</dbReference>
<organism evidence="8 9">
    <name type="scientific">Oryzias javanicus</name>
    <name type="common">Javanese ricefish</name>
    <name type="synonym">Aplocheilus javanicus</name>
    <dbReference type="NCBI Taxonomy" id="123683"/>
    <lineage>
        <taxon>Eukaryota</taxon>
        <taxon>Metazoa</taxon>
        <taxon>Chordata</taxon>
        <taxon>Craniata</taxon>
        <taxon>Vertebrata</taxon>
        <taxon>Euteleostomi</taxon>
        <taxon>Actinopterygii</taxon>
        <taxon>Neopterygii</taxon>
        <taxon>Teleostei</taxon>
        <taxon>Neoteleostei</taxon>
        <taxon>Acanthomorphata</taxon>
        <taxon>Ovalentaria</taxon>
        <taxon>Atherinomorphae</taxon>
        <taxon>Beloniformes</taxon>
        <taxon>Adrianichthyidae</taxon>
        <taxon>Oryziinae</taxon>
        <taxon>Oryzias</taxon>
    </lineage>
</organism>
<feature type="region of interest" description="Disordered" evidence="5">
    <location>
        <begin position="408"/>
        <end position="445"/>
    </location>
</feature>
<name>A0A437CJZ2_ORYJA</name>
<dbReference type="EMBL" id="CM012452">
    <property type="protein sequence ID" value="RVE62853.1"/>
    <property type="molecule type" value="Genomic_DNA"/>
</dbReference>
<dbReference type="Pfam" id="PF04825">
    <property type="entry name" value="Rad21_Rec8_N"/>
    <property type="match status" value="1"/>
</dbReference>
<gene>
    <name evidence="8" type="ORF">OJAV_G00160210</name>
</gene>
<reference evidence="8 9" key="2">
    <citation type="submission" date="2019-01" db="EMBL/GenBank/DDBJ databases">
        <title>A chromosome length genome reference of the Java medaka (oryzias javanicus).</title>
        <authorList>
            <person name="Herpin A."/>
            <person name="Takehana Y."/>
            <person name="Naruse K."/>
            <person name="Ansai S."/>
            <person name="Kawaguchi M."/>
        </authorList>
    </citation>
    <scope>NUCLEOTIDE SEQUENCE [LARGE SCALE GENOMIC DNA]</scope>
    <source>
        <strain evidence="8">RS831</strain>
        <tissue evidence="8">Whole body</tissue>
    </source>
</reference>
<feature type="compositionally biased region" description="Polar residues" evidence="5">
    <location>
        <begin position="261"/>
        <end position="276"/>
    </location>
</feature>
<evidence type="ECO:0000256" key="3">
    <source>
        <dbReference type="ARBA" id="ARBA00022829"/>
    </source>
</evidence>
<evidence type="ECO:0000313" key="9">
    <source>
        <dbReference type="Proteomes" id="UP000283210"/>
    </source>
</evidence>
<evidence type="ECO:0000256" key="5">
    <source>
        <dbReference type="SAM" id="MobiDB-lite"/>
    </source>
</evidence>
<dbReference type="GO" id="GO:0051177">
    <property type="term" value="P:meiotic sister chromatid cohesion"/>
    <property type="evidence" value="ECO:0007669"/>
    <property type="project" value="TreeGrafter"/>
</dbReference>
<dbReference type="OrthoDB" id="10071381at2759"/>
<dbReference type="PANTHER" id="PTHR12585:SF27">
    <property type="entry name" value="MEIOTIC RECOMBINATION PROTEIN REC8 HOMOLOG"/>
    <property type="match status" value="1"/>
</dbReference>